<dbReference type="OrthoDB" id="146815at2157"/>
<proteinExistence type="inferred from homology"/>
<dbReference type="PANTHER" id="PTHR43090:SF2">
    <property type="entry name" value="1-(5-PHOSPHORIBOSYL)-5-[(5-PHOSPHORIBOSYLAMINO)METHYLIDENEAMINO] IMIDAZOLE-4-CARBOXAMIDE ISOMERASE"/>
    <property type="match status" value="1"/>
</dbReference>
<keyword evidence="4" id="KW-1185">Reference proteome</keyword>
<dbReference type="GO" id="GO:0003949">
    <property type="term" value="F:1-(5-phosphoribosyl)-5-[(5-phosphoribosylamino)methylideneamino]imidazole-4-carboxamide isomerase activity"/>
    <property type="evidence" value="ECO:0007669"/>
    <property type="project" value="UniProtKB-EC"/>
</dbReference>
<dbReference type="NCBIfam" id="TIGR00734">
    <property type="entry name" value="hisAF_rel"/>
    <property type="match status" value="1"/>
</dbReference>
<protein>
    <submittedName>
        <fullName evidence="3">Phosphoribosyl isomerase A</fullName>
        <ecNumber evidence="3">5.3.1.16</ecNumber>
        <ecNumber evidence="3">5.3.1.24</ecNumber>
    </submittedName>
</protein>
<comment type="similarity">
    <text evidence="1 2">Belongs to the HisA/HisF family.</text>
</comment>
<evidence type="ECO:0000256" key="1">
    <source>
        <dbReference type="ARBA" id="ARBA00009667"/>
    </source>
</evidence>
<comment type="caution">
    <text evidence="3">The sequence shown here is derived from an EMBL/GenBank/DDBJ whole genome shotgun (WGS) entry which is preliminary data.</text>
</comment>
<dbReference type="GO" id="GO:0004640">
    <property type="term" value="F:phosphoribosylanthranilate isomerase activity"/>
    <property type="evidence" value="ECO:0007669"/>
    <property type="project" value="UniProtKB-EC"/>
</dbReference>
<dbReference type="GO" id="GO:0000162">
    <property type="term" value="P:L-tryptophan biosynthetic process"/>
    <property type="evidence" value="ECO:0007669"/>
    <property type="project" value="TreeGrafter"/>
</dbReference>
<dbReference type="Gene3D" id="3.20.20.70">
    <property type="entry name" value="Aldolase class I"/>
    <property type="match status" value="1"/>
</dbReference>
<dbReference type="InterPro" id="IPR013785">
    <property type="entry name" value="Aldolase_TIM"/>
</dbReference>
<dbReference type="EMBL" id="MZGS01000016">
    <property type="protein sequence ID" value="PWB87912.1"/>
    <property type="molecule type" value="Genomic_DNA"/>
</dbReference>
<dbReference type="Proteomes" id="UP000251717">
    <property type="component" value="Unassembled WGS sequence"/>
</dbReference>
<evidence type="ECO:0000256" key="2">
    <source>
        <dbReference type="RuleBase" id="RU003657"/>
    </source>
</evidence>
<evidence type="ECO:0000313" key="3">
    <source>
        <dbReference type="EMBL" id="PWB87912.1"/>
    </source>
</evidence>
<dbReference type="RefSeq" id="WP_116591475.1">
    <property type="nucleotide sequence ID" value="NZ_MZGS01000016.1"/>
</dbReference>
<dbReference type="EC" id="5.3.1.24" evidence="3"/>
<keyword evidence="3" id="KW-0413">Isomerase</keyword>
<accession>A0A315YB57</accession>
<organism evidence="3 4">
    <name type="scientific">Methanobrevibacter thaueri</name>
    <dbReference type="NCBI Taxonomy" id="190975"/>
    <lineage>
        <taxon>Archaea</taxon>
        <taxon>Methanobacteriati</taxon>
        <taxon>Methanobacteriota</taxon>
        <taxon>Methanomada group</taxon>
        <taxon>Methanobacteria</taxon>
        <taxon>Methanobacteriales</taxon>
        <taxon>Methanobacteriaceae</taxon>
        <taxon>Methanobrevibacter</taxon>
    </lineage>
</organism>
<dbReference type="SUPFAM" id="SSF51366">
    <property type="entry name" value="Ribulose-phoshate binding barrel"/>
    <property type="match status" value="1"/>
</dbReference>
<dbReference type="CDD" id="cd04723">
    <property type="entry name" value="HisA_HisF"/>
    <property type="match status" value="1"/>
</dbReference>
<dbReference type="InterPro" id="IPR011060">
    <property type="entry name" value="RibuloseP-bd_barrel"/>
</dbReference>
<dbReference type="AlphaFoldDB" id="A0A315YB57"/>
<evidence type="ECO:0000313" key="4">
    <source>
        <dbReference type="Proteomes" id="UP000251717"/>
    </source>
</evidence>
<dbReference type="InterPro" id="IPR044524">
    <property type="entry name" value="Isoase_HisA-like"/>
</dbReference>
<dbReference type="GO" id="GO:0005737">
    <property type="term" value="C:cytoplasm"/>
    <property type="evidence" value="ECO:0007669"/>
    <property type="project" value="TreeGrafter"/>
</dbReference>
<gene>
    <name evidence="3" type="primary">priA</name>
    <name evidence="3" type="ORF">MBBTH_04990</name>
</gene>
<reference evidence="3 4" key="1">
    <citation type="submission" date="2017-03" db="EMBL/GenBank/DDBJ databases">
        <title>Genome sequence of Methanobrevibacter thaueri.</title>
        <authorList>
            <person name="Poehlein A."/>
            <person name="Seedorf H."/>
            <person name="Daniel R."/>
        </authorList>
    </citation>
    <scope>NUCLEOTIDE SEQUENCE [LARGE SCALE GENOMIC DNA]</scope>
    <source>
        <strain evidence="3 4">DSM 11995</strain>
    </source>
</reference>
<dbReference type="Pfam" id="PF00977">
    <property type="entry name" value="His_biosynth"/>
    <property type="match status" value="1"/>
</dbReference>
<dbReference type="InterPro" id="IPR004650">
    <property type="entry name" value="HisA/F-archaeal"/>
</dbReference>
<name>A0A315YB57_9EURY</name>
<keyword evidence="2" id="KW-0028">Amino-acid biosynthesis</keyword>
<sequence>MIKKIPVIDLKQHQAVSGKSGMRDTYKPLNTVFAPSANPVEIAQGLKLNGADEMYIADLDLIESQGHNINDVRMVNTIIPVIFDGGVKNLESFEFFLEYAYKIIVPTETLESVDELRKIFEKYPKERIVVSVDTKNNELLAKNMDMALSEFKEVLIELDPNDIILLDITGVGTGKGYNEYLLNEFEELKDKLIIAGGLNKDSLGELESLGIKRVLIGTSLHSGEVKLLD</sequence>
<dbReference type="EC" id="5.3.1.16" evidence="3"/>
<dbReference type="InterPro" id="IPR006062">
    <property type="entry name" value="His_biosynth"/>
</dbReference>
<keyword evidence="2" id="KW-0368">Histidine biosynthesis</keyword>
<dbReference type="PANTHER" id="PTHR43090">
    <property type="entry name" value="1-(5-PHOSPHORIBOSYL)-5-[(5-PHOSPHORIBOSYLAMINO)METHYLIDENEAMINO] IMIDAZOLE-4-CARBOXAMIDE ISOMERASE"/>
    <property type="match status" value="1"/>
</dbReference>
<dbReference type="GO" id="GO:0000105">
    <property type="term" value="P:L-histidine biosynthetic process"/>
    <property type="evidence" value="ECO:0007669"/>
    <property type="project" value="UniProtKB-KW"/>
</dbReference>